<keyword evidence="3 8" id="KW-0479">Metal-binding</keyword>
<keyword evidence="7 8" id="KW-0862">Zinc</keyword>
<reference evidence="12 13" key="1">
    <citation type="submission" date="2017-10" db="EMBL/GenBank/DDBJ databases">
        <title>Comparative genomics in systemic dimorphic fungi from Ajellomycetaceae.</title>
        <authorList>
            <person name="Munoz J.F."/>
            <person name="Mcewen J.G."/>
            <person name="Clay O.K."/>
            <person name="Cuomo C.A."/>
        </authorList>
    </citation>
    <scope>NUCLEOTIDE SEQUENCE [LARGE SCALE GENOMIC DNA]</scope>
    <source>
        <strain evidence="12 13">UAMH7299</strain>
    </source>
</reference>
<dbReference type="GO" id="GO:0043130">
    <property type="term" value="F:ubiquitin binding"/>
    <property type="evidence" value="ECO:0007669"/>
    <property type="project" value="TreeGrafter"/>
</dbReference>
<dbReference type="InterPro" id="IPR013083">
    <property type="entry name" value="Znf_RING/FYVE/PHD"/>
</dbReference>
<dbReference type="GO" id="GO:0000151">
    <property type="term" value="C:ubiquitin ligase complex"/>
    <property type="evidence" value="ECO:0007669"/>
    <property type="project" value="TreeGrafter"/>
</dbReference>
<protein>
    <submittedName>
        <fullName evidence="12">Uncharacterized protein</fullName>
    </submittedName>
</protein>
<dbReference type="PROSITE" id="PS50089">
    <property type="entry name" value="ZF_RING_2"/>
    <property type="match status" value="1"/>
</dbReference>
<dbReference type="Gene3D" id="4.10.1000.10">
    <property type="entry name" value="Zinc finger, CCCH-type"/>
    <property type="match status" value="1"/>
</dbReference>
<dbReference type="PROSITE" id="PS51873">
    <property type="entry name" value="TRIAD"/>
    <property type="match status" value="1"/>
</dbReference>
<dbReference type="Gene3D" id="3.30.40.10">
    <property type="entry name" value="Zinc/RING finger domain, C3HC4 (zinc finger)"/>
    <property type="match status" value="1"/>
</dbReference>
<dbReference type="InterPro" id="IPR001841">
    <property type="entry name" value="Znf_RING"/>
</dbReference>
<proteinExistence type="predicted"/>
<evidence type="ECO:0000259" key="10">
    <source>
        <dbReference type="PROSITE" id="PS50103"/>
    </source>
</evidence>
<dbReference type="GO" id="GO:0008270">
    <property type="term" value="F:zinc ion binding"/>
    <property type="evidence" value="ECO:0007669"/>
    <property type="project" value="UniProtKB-KW"/>
</dbReference>
<evidence type="ECO:0000313" key="13">
    <source>
        <dbReference type="Proteomes" id="UP000224634"/>
    </source>
</evidence>
<evidence type="ECO:0000256" key="2">
    <source>
        <dbReference type="ARBA" id="ARBA00022679"/>
    </source>
</evidence>
<comment type="pathway">
    <text evidence="1">Protein modification; protein ubiquitination.</text>
</comment>
<dbReference type="PANTHER" id="PTHR22770">
    <property type="entry name" value="UBIQUITIN CONJUGATING ENZYME 7 INTERACTING PROTEIN-RELATED"/>
    <property type="match status" value="1"/>
</dbReference>
<organism evidence="12 13">
    <name type="scientific">Polytolypa hystricis (strain UAMH7299)</name>
    <dbReference type="NCBI Taxonomy" id="1447883"/>
    <lineage>
        <taxon>Eukaryota</taxon>
        <taxon>Fungi</taxon>
        <taxon>Dikarya</taxon>
        <taxon>Ascomycota</taxon>
        <taxon>Pezizomycotina</taxon>
        <taxon>Eurotiomycetes</taxon>
        <taxon>Eurotiomycetidae</taxon>
        <taxon>Onygenales</taxon>
        <taxon>Onygenales incertae sedis</taxon>
        <taxon>Polytolypa</taxon>
    </lineage>
</organism>
<dbReference type="SUPFAM" id="SSF57850">
    <property type="entry name" value="RING/U-box"/>
    <property type="match status" value="2"/>
</dbReference>
<evidence type="ECO:0000259" key="11">
    <source>
        <dbReference type="PROSITE" id="PS51873"/>
    </source>
</evidence>
<feature type="zinc finger region" description="C3H1-type" evidence="8">
    <location>
        <begin position="1"/>
        <end position="25"/>
    </location>
</feature>
<dbReference type="STRING" id="1447883.A0A2B7YPH7"/>
<dbReference type="SMART" id="SM00647">
    <property type="entry name" value="IBR"/>
    <property type="match status" value="2"/>
</dbReference>
<feature type="domain" description="RING-type" evidence="11">
    <location>
        <begin position="669"/>
        <end position="881"/>
    </location>
</feature>
<dbReference type="SMART" id="SM00356">
    <property type="entry name" value="ZnF_C3H1"/>
    <property type="match status" value="2"/>
</dbReference>
<evidence type="ECO:0000313" key="12">
    <source>
        <dbReference type="EMBL" id="PGH23205.1"/>
    </source>
</evidence>
<dbReference type="PROSITE" id="PS00028">
    <property type="entry name" value="ZINC_FINGER_C2H2_1"/>
    <property type="match status" value="1"/>
</dbReference>
<evidence type="ECO:0000256" key="5">
    <source>
        <dbReference type="ARBA" id="ARBA00022771"/>
    </source>
</evidence>
<dbReference type="Gene3D" id="1.20.120.1750">
    <property type="match status" value="1"/>
</dbReference>
<sequence length="881" mass="98459">MKRCKYFAQGSCARGEKCPFFHNSVLNATECAPPVVRPNVTPRPASRDDRIRQVLQNRTAASPSSVIAYAHLMKQYPTSVTNKPSSQRAHHTSEYIPAKPAQSTRHSPASVACKYFLRGDCRNGTSCPYAHLKNIEEANGPPVASCNSNENEYIEPDDFSRELFGAAVQFEDGGRVSKVNLSGDFSTVGIRGLPLCSTPESASSLLNGLGFKEVSPQCVELRTPLLATTADAYVTVEDPTFPKTVYERLKSNNYPSSGLRIIRISTPTIISGTISRHISRRKVYISWLRPTRTARLSFASKEVADRVHEKFCRSVYKVLGQTVCTDQPKYSRPDGLHRGNQGAWTVALKDVPLDATSRDVERSLRSEHDRPQHLGFPKVKSSCDLHNIPAFIESLLTKFGFVEFDQRPSHQGQRFEAVARLNSDAGARKAVRTLHDMRQDFLNGGKLTVQLVSSAKFKIPTTVYDALKAQLTGQYLVGKVWDLGYKVHRSTDSLQRFTTLRIEGIEIESITSAADQFEKILTGEIIKDRDQPAWSTAFAGNGVTYHMLKQIQKRHSVAVIRDRMERLLTFFGPPEKYHQVQRDIMELIKSDSATTHVISLDPHELSWIRKGGFEQITTALGNTVTSLDIASEPKRVIITGSVEQYQTALTIIQGKSDSSNQRKEASTTEGETCAVCWTEAEDPILTKCNHTYCFECFENLCLSTRSSNKPFSICCQGEMGKCVRVFSLCELQVHLPSASFEDILEASFSSYINHHPQSFHYCPTPNCGYIYRPTTPDSPHVHNCSNCHQAVCTSCHGQHNRMLTCAEYKNYMSDGDAVFERYKLESDVKECPMCAAPIEKNGGCNHITCSSCAMHLCWVCLELFSDPESCYHHIRAKHEGL</sequence>
<feature type="domain" description="C3H1-type" evidence="10">
    <location>
        <begin position="1"/>
        <end position="25"/>
    </location>
</feature>
<comment type="caution">
    <text evidence="12">The sequence shown here is derived from an EMBL/GenBank/DDBJ whole genome shotgun (WGS) entry which is preliminary data.</text>
</comment>
<dbReference type="Pfam" id="PF22191">
    <property type="entry name" value="IBR_1"/>
    <property type="match status" value="1"/>
</dbReference>
<dbReference type="InterPro" id="IPR000571">
    <property type="entry name" value="Znf_CCCH"/>
</dbReference>
<dbReference type="InterPro" id="IPR002867">
    <property type="entry name" value="IBR_dom"/>
</dbReference>
<feature type="zinc finger region" description="C3H1-type" evidence="8">
    <location>
        <begin position="107"/>
        <end position="134"/>
    </location>
</feature>
<dbReference type="InterPro" id="IPR051628">
    <property type="entry name" value="LUBAC_E3_Ligases"/>
</dbReference>
<keyword evidence="5 8" id="KW-0863">Zinc-finger</keyword>
<dbReference type="OrthoDB" id="10009520at2759"/>
<accession>A0A2B7YPH7</accession>
<keyword evidence="6" id="KW-0833">Ubl conjugation pathway</keyword>
<keyword evidence="13" id="KW-1185">Reference proteome</keyword>
<dbReference type="EMBL" id="PDNA01000027">
    <property type="protein sequence ID" value="PGH23205.1"/>
    <property type="molecule type" value="Genomic_DNA"/>
</dbReference>
<gene>
    <name evidence="12" type="ORF">AJ80_02735</name>
</gene>
<evidence type="ECO:0000256" key="4">
    <source>
        <dbReference type="ARBA" id="ARBA00022737"/>
    </source>
</evidence>
<dbReference type="GO" id="GO:0043161">
    <property type="term" value="P:proteasome-mediated ubiquitin-dependent protein catabolic process"/>
    <property type="evidence" value="ECO:0007669"/>
    <property type="project" value="TreeGrafter"/>
</dbReference>
<dbReference type="PANTHER" id="PTHR22770:SF13">
    <property type="entry name" value="RING-TYPE DOMAIN-CONTAINING PROTEIN"/>
    <property type="match status" value="1"/>
</dbReference>
<dbReference type="CDD" id="cd16449">
    <property type="entry name" value="RING-HC"/>
    <property type="match status" value="1"/>
</dbReference>
<dbReference type="InterPro" id="IPR044066">
    <property type="entry name" value="TRIAD_supradom"/>
</dbReference>
<feature type="domain" description="C3H1-type" evidence="10">
    <location>
        <begin position="107"/>
        <end position="134"/>
    </location>
</feature>
<dbReference type="Pfam" id="PF00642">
    <property type="entry name" value="zf-CCCH"/>
    <property type="match status" value="1"/>
</dbReference>
<dbReference type="Pfam" id="PF01485">
    <property type="entry name" value="IBR"/>
    <property type="match status" value="1"/>
</dbReference>
<dbReference type="InterPro" id="IPR013087">
    <property type="entry name" value="Znf_C2H2_type"/>
</dbReference>
<keyword evidence="4" id="KW-0677">Repeat</keyword>
<evidence type="ECO:0000256" key="8">
    <source>
        <dbReference type="PROSITE-ProRule" id="PRU00723"/>
    </source>
</evidence>
<dbReference type="Proteomes" id="UP000224634">
    <property type="component" value="Unassembled WGS sequence"/>
</dbReference>
<name>A0A2B7YPH7_POLH7</name>
<evidence type="ECO:0000256" key="7">
    <source>
        <dbReference type="ARBA" id="ARBA00022833"/>
    </source>
</evidence>
<evidence type="ECO:0000256" key="6">
    <source>
        <dbReference type="ARBA" id="ARBA00022786"/>
    </source>
</evidence>
<evidence type="ECO:0000256" key="3">
    <source>
        <dbReference type="ARBA" id="ARBA00022723"/>
    </source>
</evidence>
<dbReference type="AlphaFoldDB" id="A0A2B7YPH7"/>
<evidence type="ECO:0000259" key="9">
    <source>
        <dbReference type="PROSITE" id="PS50089"/>
    </source>
</evidence>
<dbReference type="InterPro" id="IPR036855">
    <property type="entry name" value="Znf_CCCH_sf"/>
</dbReference>
<dbReference type="SUPFAM" id="SSF90229">
    <property type="entry name" value="CCCH zinc finger"/>
    <property type="match status" value="2"/>
</dbReference>
<keyword evidence="2" id="KW-0808">Transferase</keyword>
<dbReference type="GO" id="GO:0004842">
    <property type="term" value="F:ubiquitin-protein transferase activity"/>
    <property type="evidence" value="ECO:0007669"/>
    <property type="project" value="TreeGrafter"/>
</dbReference>
<dbReference type="PROSITE" id="PS50103">
    <property type="entry name" value="ZF_C3H1"/>
    <property type="match status" value="2"/>
</dbReference>
<feature type="domain" description="RING-type" evidence="9">
    <location>
        <begin position="673"/>
        <end position="714"/>
    </location>
</feature>
<dbReference type="CDD" id="cd20335">
    <property type="entry name" value="BRcat_RBR"/>
    <property type="match status" value="1"/>
</dbReference>
<dbReference type="GO" id="GO:0097039">
    <property type="term" value="P:protein linear polyubiquitination"/>
    <property type="evidence" value="ECO:0007669"/>
    <property type="project" value="TreeGrafter"/>
</dbReference>
<evidence type="ECO:0000256" key="1">
    <source>
        <dbReference type="ARBA" id="ARBA00004906"/>
    </source>
</evidence>